<dbReference type="Proteomes" id="UP000298061">
    <property type="component" value="Unassembled WGS sequence"/>
</dbReference>
<sequence>MSPGTKEVVDRDGQPIHVGEKVWSHLRGGRQEGVVEAVLLSQEDIHNVGDIGVVIKHPPKVIFTDQHGHKVSHNPDALMHAEAEQE</sequence>
<comment type="caution">
    <text evidence="2">The sequence shown here is derived from an EMBL/GenBank/DDBJ whole genome shotgun (WGS) entry which is preliminary data.</text>
</comment>
<name>A0A4Y9ZX19_9AGAM</name>
<dbReference type="Gene3D" id="2.30.30.1060">
    <property type="match status" value="1"/>
</dbReference>
<proteinExistence type="predicted"/>
<dbReference type="STRING" id="135208.A0A4Y9ZX19"/>
<gene>
    <name evidence="2" type="ORF">EWM64_g5420</name>
</gene>
<evidence type="ECO:0000313" key="2">
    <source>
        <dbReference type="EMBL" id="TFY78597.1"/>
    </source>
</evidence>
<evidence type="ECO:0000259" key="1">
    <source>
        <dbReference type="Pfam" id="PF11160"/>
    </source>
</evidence>
<evidence type="ECO:0000313" key="3">
    <source>
        <dbReference type="Proteomes" id="UP000298061"/>
    </source>
</evidence>
<dbReference type="EMBL" id="SFCI01000650">
    <property type="protein sequence ID" value="TFY78597.1"/>
    <property type="molecule type" value="Genomic_DNA"/>
</dbReference>
<accession>A0A4Y9ZX19</accession>
<organism evidence="2 3">
    <name type="scientific">Hericium alpestre</name>
    <dbReference type="NCBI Taxonomy" id="135208"/>
    <lineage>
        <taxon>Eukaryota</taxon>
        <taxon>Fungi</taxon>
        <taxon>Dikarya</taxon>
        <taxon>Basidiomycota</taxon>
        <taxon>Agaricomycotina</taxon>
        <taxon>Agaricomycetes</taxon>
        <taxon>Russulales</taxon>
        <taxon>Hericiaceae</taxon>
        <taxon>Hericium</taxon>
    </lineage>
</organism>
<protein>
    <recommendedName>
        <fullName evidence="1">Hypervirulence associated protein TUDOR domain-containing protein</fullName>
    </recommendedName>
</protein>
<feature type="domain" description="Hypervirulence associated protein TUDOR" evidence="1">
    <location>
        <begin position="19"/>
        <end position="78"/>
    </location>
</feature>
<dbReference type="AlphaFoldDB" id="A0A4Y9ZX19"/>
<dbReference type="InterPro" id="IPR021331">
    <property type="entry name" value="Hva1_TUDOR"/>
</dbReference>
<keyword evidence="3" id="KW-1185">Reference proteome</keyword>
<dbReference type="OrthoDB" id="2138648at2759"/>
<reference evidence="2 3" key="1">
    <citation type="submission" date="2019-02" db="EMBL/GenBank/DDBJ databases">
        <title>Genome sequencing of the rare red list fungi Hericium alpestre (H. flagellum).</title>
        <authorList>
            <person name="Buettner E."/>
            <person name="Kellner H."/>
        </authorList>
    </citation>
    <scope>NUCLEOTIDE SEQUENCE [LARGE SCALE GENOMIC DNA]</scope>
    <source>
        <strain evidence="2 3">DSM 108284</strain>
    </source>
</reference>
<dbReference type="Pfam" id="PF11160">
    <property type="entry name" value="Hva1_TUDOR"/>
    <property type="match status" value="1"/>
</dbReference>